<organism evidence="1">
    <name type="scientific">marine sediment metagenome</name>
    <dbReference type="NCBI Taxonomy" id="412755"/>
    <lineage>
        <taxon>unclassified sequences</taxon>
        <taxon>metagenomes</taxon>
        <taxon>ecological metagenomes</taxon>
    </lineage>
</organism>
<proteinExistence type="predicted"/>
<comment type="caution">
    <text evidence="1">The sequence shown here is derived from an EMBL/GenBank/DDBJ whole genome shotgun (WGS) entry which is preliminary data.</text>
</comment>
<reference evidence="1" key="1">
    <citation type="journal article" date="2015" name="Nature">
        <title>Complex archaea that bridge the gap between prokaryotes and eukaryotes.</title>
        <authorList>
            <person name="Spang A."/>
            <person name="Saw J.H."/>
            <person name="Jorgensen S.L."/>
            <person name="Zaremba-Niedzwiedzka K."/>
            <person name="Martijn J."/>
            <person name="Lind A.E."/>
            <person name="van Eijk R."/>
            <person name="Schleper C."/>
            <person name="Guy L."/>
            <person name="Ettema T.J."/>
        </authorList>
    </citation>
    <scope>NUCLEOTIDE SEQUENCE</scope>
</reference>
<evidence type="ECO:0000313" key="1">
    <source>
        <dbReference type="EMBL" id="KKK92681.1"/>
    </source>
</evidence>
<feature type="non-terminal residue" evidence="1">
    <location>
        <position position="1"/>
    </location>
</feature>
<name>A0A0F9C7N8_9ZZZZ</name>
<accession>A0A0F9C7N8</accession>
<dbReference type="AlphaFoldDB" id="A0A0F9C7N8"/>
<protein>
    <submittedName>
        <fullName evidence="1">Uncharacterized protein</fullName>
    </submittedName>
</protein>
<sequence>ADGLKLGVLDNNAADIFEYDMSADFDLSTATYNSISFLAGSEITFPTDIHINPTGTKLYLFSINNSNVVEYDFGTANALTSLSYNNVVQNISSIVSGGFSVQCIAFEFTDAENRLFFITAQTVNHIHSVELSSLDQNGTKMFISQCSSPAIFQFTLPFTTGDEGLPNPETYFRGGELRLRQNIISGLQCLNGEVVRIVADGNLEADQTVVNNTITIAGGRKVARAAIGLSYITDIETLNIEAATFLALYRTSRRRLRMSWFDSIKAGCLSLGLIALI</sequence>
<dbReference type="SUPFAM" id="SSF75011">
    <property type="entry name" value="3-carboxy-cis,cis-mucoante lactonizing enzyme"/>
    <property type="match status" value="1"/>
</dbReference>
<dbReference type="EMBL" id="LAZR01048110">
    <property type="protein sequence ID" value="KKK92681.1"/>
    <property type="molecule type" value="Genomic_DNA"/>
</dbReference>
<gene>
    <name evidence="1" type="ORF">LCGC14_2700490</name>
</gene>